<accession>A0A1Z4J9V2</accession>
<keyword evidence="5" id="KW-1185">Reference proteome</keyword>
<reference evidence="4 5" key="1">
    <citation type="submission" date="2017-06" db="EMBL/GenBank/DDBJ databases">
        <title>Genome sequencing of cyanobaciteial culture collection at National Institute for Environmental Studies (NIES).</title>
        <authorList>
            <person name="Hirose Y."/>
            <person name="Shimura Y."/>
            <person name="Fujisawa T."/>
            <person name="Nakamura Y."/>
            <person name="Kawachi M."/>
        </authorList>
    </citation>
    <scope>NUCLEOTIDE SEQUENCE [LARGE SCALE GENOMIC DNA]</scope>
    <source>
        <strain evidence="4 5">NIES-2135</strain>
    </source>
</reference>
<sequence length="156" mass="16561">MSRFSVRSLLVLPIIAAAVLANGRVSIAQAPAGSTPLTLRANSTEANAKTGVVVAKGNVQINYPARQIQATSAQAIYYSNERRIVLQGDVYVLQQGNSLRGETITYLVDEGRFVALPQPNKQVEAVYLIEAPAAPASPAPAAPAPFSPQSQFRSSR</sequence>
<feature type="region of interest" description="Disordered" evidence="1">
    <location>
        <begin position="135"/>
        <end position="156"/>
    </location>
</feature>
<keyword evidence="2" id="KW-0732">Signal</keyword>
<dbReference type="AlphaFoldDB" id="A0A1Z4J9V2"/>
<protein>
    <recommendedName>
        <fullName evidence="3">Organic solvent tolerance-like N-terminal domain-containing protein</fullName>
    </recommendedName>
</protein>
<dbReference type="Pfam" id="PF03968">
    <property type="entry name" value="LptD_N"/>
    <property type="match status" value="1"/>
</dbReference>
<proteinExistence type="predicted"/>
<evidence type="ECO:0000256" key="1">
    <source>
        <dbReference type="SAM" id="MobiDB-lite"/>
    </source>
</evidence>
<feature type="domain" description="Organic solvent tolerance-like N-terminal" evidence="3">
    <location>
        <begin position="66"/>
        <end position="111"/>
    </location>
</feature>
<dbReference type="InterPro" id="IPR005653">
    <property type="entry name" value="OstA-like_N"/>
</dbReference>
<feature type="compositionally biased region" description="Pro residues" evidence="1">
    <location>
        <begin position="135"/>
        <end position="146"/>
    </location>
</feature>
<dbReference type="EMBL" id="AP018203">
    <property type="protein sequence ID" value="BAY53549.1"/>
    <property type="molecule type" value="Genomic_DNA"/>
</dbReference>
<feature type="signal peptide" evidence="2">
    <location>
        <begin position="1"/>
        <end position="23"/>
    </location>
</feature>
<gene>
    <name evidence="4" type="ORF">NIES2135_03550</name>
</gene>
<name>A0A1Z4J9V2_LEPBY</name>
<evidence type="ECO:0000313" key="4">
    <source>
        <dbReference type="EMBL" id="BAY53549.1"/>
    </source>
</evidence>
<dbReference type="Proteomes" id="UP000217895">
    <property type="component" value="Chromosome"/>
</dbReference>
<feature type="chain" id="PRO_5011109668" description="Organic solvent tolerance-like N-terminal domain-containing protein" evidence="2">
    <location>
        <begin position="24"/>
        <end position="156"/>
    </location>
</feature>
<evidence type="ECO:0000256" key="2">
    <source>
        <dbReference type="SAM" id="SignalP"/>
    </source>
</evidence>
<evidence type="ECO:0000259" key="3">
    <source>
        <dbReference type="Pfam" id="PF03968"/>
    </source>
</evidence>
<feature type="compositionally biased region" description="Low complexity" evidence="1">
    <location>
        <begin position="147"/>
        <end position="156"/>
    </location>
</feature>
<dbReference type="Gene3D" id="2.60.450.10">
    <property type="entry name" value="Lipopolysaccharide (LPS) transport protein A like domain"/>
    <property type="match status" value="1"/>
</dbReference>
<organism evidence="4 5">
    <name type="scientific">Leptolyngbya boryana NIES-2135</name>
    <dbReference type="NCBI Taxonomy" id="1973484"/>
    <lineage>
        <taxon>Bacteria</taxon>
        <taxon>Bacillati</taxon>
        <taxon>Cyanobacteriota</taxon>
        <taxon>Cyanophyceae</taxon>
        <taxon>Leptolyngbyales</taxon>
        <taxon>Leptolyngbyaceae</taxon>
        <taxon>Leptolyngbya group</taxon>
        <taxon>Leptolyngbya</taxon>
    </lineage>
</organism>
<evidence type="ECO:0000313" key="5">
    <source>
        <dbReference type="Proteomes" id="UP000217895"/>
    </source>
</evidence>